<proteinExistence type="predicted"/>
<evidence type="ECO:0000313" key="1">
    <source>
        <dbReference type="EMBL" id="BES87267.1"/>
    </source>
</evidence>
<name>A0ABN7A515_9HEMI</name>
<accession>A0ABN7A515</accession>
<reference evidence="1 2" key="1">
    <citation type="submission" date="2023-09" db="EMBL/GenBank/DDBJ databases">
        <title>Nesidiocoris tenuis whole genome shotgun sequence.</title>
        <authorList>
            <person name="Shibata T."/>
            <person name="Shimoda M."/>
            <person name="Kobayashi T."/>
            <person name="Uehara T."/>
        </authorList>
    </citation>
    <scope>NUCLEOTIDE SEQUENCE [LARGE SCALE GENOMIC DNA]</scope>
    <source>
        <strain evidence="1 2">Japan</strain>
    </source>
</reference>
<organism evidence="1 2">
    <name type="scientific">Nesidiocoris tenuis</name>
    <dbReference type="NCBI Taxonomy" id="355587"/>
    <lineage>
        <taxon>Eukaryota</taxon>
        <taxon>Metazoa</taxon>
        <taxon>Ecdysozoa</taxon>
        <taxon>Arthropoda</taxon>
        <taxon>Hexapoda</taxon>
        <taxon>Insecta</taxon>
        <taxon>Pterygota</taxon>
        <taxon>Neoptera</taxon>
        <taxon>Paraneoptera</taxon>
        <taxon>Hemiptera</taxon>
        <taxon>Heteroptera</taxon>
        <taxon>Panheteroptera</taxon>
        <taxon>Cimicomorpha</taxon>
        <taxon>Miridae</taxon>
        <taxon>Dicyphina</taxon>
        <taxon>Nesidiocoris</taxon>
    </lineage>
</organism>
<evidence type="ECO:0000313" key="2">
    <source>
        <dbReference type="Proteomes" id="UP001307889"/>
    </source>
</evidence>
<protein>
    <submittedName>
        <fullName evidence="1">Uncharacterized protein</fullName>
    </submittedName>
</protein>
<gene>
    <name evidence="1" type="ORF">NTJ_00072</name>
</gene>
<dbReference type="EMBL" id="AP028909">
    <property type="protein sequence ID" value="BES87267.1"/>
    <property type="molecule type" value="Genomic_DNA"/>
</dbReference>
<keyword evidence="2" id="KW-1185">Reference proteome</keyword>
<sequence length="86" mass="9505">MSTNCACPEPNLDALASGLSSIANDDEVSTTVDGNFENLNRIDDTGLWDTYNDWVFWRVEPAQIDLQASNMSRELFCVCVVSSVIN</sequence>
<dbReference type="Proteomes" id="UP001307889">
    <property type="component" value="Chromosome 1"/>
</dbReference>